<sequence>MITSKEYSPFLQWNPPDRKTVGSVAPPFVSLVSMVRDGFEFGEDLLQKSSKFLSSLISLFETNDSFDDFLKAVGQDSPNPAAVILSTPHLRDLSVVEDKVIMNDILSIFKFGVWLVDASTVQFLSITSDTDPQSIRGVVLHEVLIPMEPSLVQISRNPHLLSWIDEYKDTLRLLINIFDMSAFHQPTLDFVCSSRIPMVFQSLLSKVEYKNTHQFIIWLMTSDTRTWKRDGAETWRRGRILLQTLEQEGFRDHLEQTLLHDKSPPYGRFVREYSYDLMNDLGLNTPQPL</sequence>
<evidence type="ECO:0000313" key="2">
    <source>
        <dbReference type="Proteomes" id="UP001281761"/>
    </source>
</evidence>
<keyword evidence="2" id="KW-1185">Reference proteome</keyword>
<comment type="caution">
    <text evidence="1">The sequence shown here is derived from an EMBL/GenBank/DDBJ whole genome shotgun (WGS) entry which is preliminary data.</text>
</comment>
<protein>
    <submittedName>
        <fullName evidence="1">Uncharacterized protein</fullName>
    </submittedName>
</protein>
<accession>A0ABQ9YDV8</accession>
<reference evidence="1 2" key="1">
    <citation type="journal article" date="2022" name="bioRxiv">
        <title>Genomics of Preaxostyla Flagellates Illuminates Evolutionary Transitions and the Path Towards Mitochondrial Loss.</title>
        <authorList>
            <person name="Novak L.V.F."/>
            <person name="Treitli S.C."/>
            <person name="Pyrih J."/>
            <person name="Halakuc P."/>
            <person name="Pipaliya S.V."/>
            <person name="Vacek V."/>
            <person name="Brzon O."/>
            <person name="Soukal P."/>
            <person name="Eme L."/>
            <person name="Dacks J.B."/>
            <person name="Karnkowska A."/>
            <person name="Elias M."/>
            <person name="Hampl V."/>
        </authorList>
    </citation>
    <scope>NUCLEOTIDE SEQUENCE [LARGE SCALE GENOMIC DNA]</scope>
    <source>
        <strain evidence="1">NAU3</strain>
        <tissue evidence="1">Gut</tissue>
    </source>
</reference>
<dbReference type="EMBL" id="JARBJD010000014">
    <property type="protein sequence ID" value="KAK2961774.1"/>
    <property type="molecule type" value="Genomic_DNA"/>
</dbReference>
<gene>
    <name evidence="1" type="ORF">BLNAU_3211</name>
</gene>
<organism evidence="1 2">
    <name type="scientific">Blattamonas nauphoetae</name>
    <dbReference type="NCBI Taxonomy" id="2049346"/>
    <lineage>
        <taxon>Eukaryota</taxon>
        <taxon>Metamonada</taxon>
        <taxon>Preaxostyla</taxon>
        <taxon>Oxymonadida</taxon>
        <taxon>Blattamonas</taxon>
    </lineage>
</organism>
<evidence type="ECO:0000313" key="1">
    <source>
        <dbReference type="EMBL" id="KAK2961774.1"/>
    </source>
</evidence>
<name>A0ABQ9YDV8_9EUKA</name>
<proteinExistence type="predicted"/>
<dbReference type="Proteomes" id="UP001281761">
    <property type="component" value="Unassembled WGS sequence"/>
</dbReference>